<keyword evidence="4" id="KW-1133">Transmembrane helix</keyword>
<dbReference type="Pfam" id="PF10035">
    <property type="entry name" value="DUF2179"/>
    <property type="match status" value="1"/>
</dbReference>
<comment type="subcellular location">
    <subcellularLocation>
        <location evidence="1">Cell membrane</location>
        <topology evidence="1">Multi-pass membrane protein</topology>
    </subcellularLocation>
</comment>
<dbReference type="InterPro" id="IPR019264">
    <property type="entry name" value="DUF2179"/>
</dbReference>
<reference evidence="6" key="1">
    <citation type="submission" date="2019-11" db="EMBL/GenBank/DDBJ databases">
        <authorList>
            <person name="Feng L."/>
        </authorList>
    </citation>
    <scope>NUCLEOTIDE SEQUENCE</scope>
    <source>
        <strain evidence="6">PclaraLFYP37</strain>
    </source>
</reference>
<dbReference type="RefSeq" id="WP_008618995.1">
    <property type="nucleotide sequence ID" value="NZ_AP025941.1"/>
</dbReference>
<keyword evidence="2" id="KW-1003">Cell membrane</keyword>
<dbReference type="PANTHER" id="PTHR33545">
    <property type="entry name" value="UPF0750 MEMBRANE PROTEIN YITT-RELATED"/>
    <property type="match status" value="1"/>
</dbReference>
<name>A0A6N3D1D1_9BACT</name>
<dbReference type="EMBL" id="CACRUT010000015">
    <property type="protein sequence ID" value="VYU20581.1"/>
    <property type="molecule type" value="Genomic_DNA"/>
</dbReference>
<dbReference type="CDD" id="cd16380">
    <property type="entry name" value="YitT_C"/>
    <property type="match status" value="1"/>
</dbReference>
<gene>
    <name evidence="6" type="ORF">PCLFYP37_02187</name>
</gene>
<dbReference type="AlphaFoldDB" id="A0A6N3D1D1"/>
<keyword evidence="5" id="KW-0472">Membrane</keyword>
<dbReference type="Gene3D" id="3.30.70.120">
    <property type="match status" value="1"/>
</dbReference>
<evidence type="ECO:0000256" key="4">
    <source>
        <dbReference type="ARBA" id="ARBA00022989"/>
    </source>
</evidence>
<evidence type="ECO:0000256" key="5">
    <source>
        <dbReference type="ARBA" id="ARBA00023136"/>
    </source>
</evidence>
<dbReference type="InterPro" id="IPR003740">
    <property type="entry name" value="YitT"/>
</dbReference>
<evidence type="ECO:0000256" key="3">
    <source>
        <dbReference type="ARBA" id="ARBA00022692"/>
    </source>
</evidence>
<dbReference type="InterPro" id="IPR015867">
    <property type="entry name" value="N-reg_PII/ATP_PRibTrfase_C"/>
</dbReference>
<sequence length="296" mass="32940">MKYSKEDIWQETKDYISLFIGLTIYALGFTAFILPYQITTGGLSGVSAIIYYATGFPVQYTYFLVNAALLIAAIKILGFRFCLKTIVGTLALTFEFDLFQKLLSDESGQLPMILGDQTFMACVLGACCEGVGLAIVFLSNGSTGGTDIIAAIVNKYRDISLGRALMFCDIAIVSSSYFVFHESQKVVFGFCVLIISMIMLDYYMNSARQSVQFLIFSNKYDEIAEAIGKQLDRGVTILNGEGWYSKEPRKVLVVLAKRREGIEIFRLIHRIDPKAFVSQSNVVGVYGEGFDKLKIK</sequence>
<protein>
    <submittedName>
        <fullName evidence="6">Uncharacterized protein</fullName>
    </submittedName>
</protein>
<keyword evidence="3" id="KW-0812">Transmembrane</keyword>
<accession>A0A6N3D1D1</accession>
<dbReference type="PIRSF" id="PIRSF006483">
    <property type="entry name" value="Membrane_protein_YitT"/>
    <property type="match status" value="1"/>
</dbReference>
<proteinExistence type="predicted"/>
<evidence type="ECO:0000256" key="1">
    <source>
        <dbReference type="ARBA" id="ARBA00004651"/>
    </source>
</evidence>
<dbReference type="GO" id="GO:0005886">
    <property type="term" value="C:plasma membrane"/>
    <property type="evidence" value="ECO:0007669"/>
    <property type="project" value="UniProtKB-SubCell"/>
</dbReference>
<organism evidence="6">
    <name type="scientific">Paraprevotella clara</name>
    <dbReference type="NCBI Taxonomy" id="454154"/>
    <lineage>
        <taxon>Bacteria</taxon>
        <taxon>Pseudomonadati</taxon>
        <taxon>Bacteroidota</taxon>
        <taxon>Bacteroidia</taxon>
        <taxon>Bacteroidales</taxon>
        <taxon>Prevotellaceae</taxon>
        <taxon>Paraprevotella</taxon>
    </lineage>
</organism>
<dbReference type="PANTHER" id="PTHR33545:SF5">
    <property type="entry name" value="UPF0750 MEMBRANE PROTEIN YITT"/>
    <property type="match status" value="1"/>
</dbReference>
<evidence type="ECO:0000256" key="2">
    <source>
        <dbReference type="ARBA" id="ARBA00022475"/>
    </source>
</evidence>
<evidence type="ECO:0000313" key="6">
    <source>
        <dbReference type="EMBL" id="VYU20581.1"/>
    </source>
</evidence>
<dbReference type="Pfam" id="PF02588">
    <property type="entry name" value="YitT_membrane"/>
    <property type="match status" value="1"/>
</dbReference>
<dbReference type="GeneID" id="93556902"/>
<dbReference type="InterPro" id="IPR051461">
    <property type="entry name" value="UPF0750_membrane"/>
</dbReference>